<comment type="similarity">
    <text evidence="1">Belongs to the bacterial solute-binding protein 5 family.</text>
</comment>
<dbReference type="GO" id="GO:1904680">
    <property type="term" value="F:peptide transmembrane transporter activity"/>
    <property type="evidence" value="ECO:0007669"/>
    <property type="project" value="TreeGrafter"/>
</dbReference>
<dbReference type="CDD" id="cd08513">
    <property type="entry name" value="PBP2_thermophilic_Hb8_like"/>
    <property type="match status" value="1"/>
</dbReference>
<dbReference type="PROSITE" id="PS51257">
    <property type="entry name" value="PROKAR_LIPOPROTEIN"/>
    <property type="match status" value="1"/>
</dbReference>
<evidence type="ECO:0000313" key="6">
    <source>
        <dbReference type="Proteomes" id="UP000019151"/>
    </source>
</evidence>
<name>W0RJA3_9BACT</name>
<dbReference type="InterPro" id="IPR030678">
    <property type="entry name" value="Peptide/Ni-bd"/>
</dbReference>
<sequence length="526" mass="56047">MMTRERGGASAALACAFVVLASCAPPPRPADTVVIASGADLESANPLVTVHPLSRQVQRYLLFVTLARYDSALQPQPYFARRWEWSGDRTTLTLHLDPALRWHDGAPTTARDVAFTLALARDPAVGYPRASDAAAIAGDSVVDDTTLVLRFRSAQPDLPALLCELPIVPRHRLATVDRADLRRAPFSTAPLGNGPFRFVHRDAGARWVFERNTSFPASLGGPPRLRRVVVAVVDEATTKFAGLVSGELDAAGIAPTMASLAARDPSLRVLSYPVLQSYALVFNAGRAPFDDVRVRRAVNASIDRARLVAAAVAGYGTPAAGAVPPDNPLALPPHAPLDVRLADSLLDAAGWRRGADGIRARGGRPLDVTLYTVATGDNPVEQLVQADLGARGIRVAIRQMELGAFLSAARARQRAFDMLLSGIPGDLSLAHLAGMFASSQAGGALDYGGYHSARLDAGFARAASATSDSARRDAWGEVQRALADEVPVAWLYHARGVQGLSARLHGVTMDLRGELVTLARWTVRSR</sequence>
<evidence type="ECO:0000259" key="4">
    <source>
        <dbReference type="Pfam" id="PF00496"/>
    </source>
</evidence>
<dbReference type="eggNOG" id="COG0747">
    <property type="taxonomic scope" value="Bacteria"/>
</dbReference>
<dbReference type="KEGG" id="gba:J421_3637"/>
<dbReference type="GO" id="GO:0015833">
    <property type="term" value="P:peptide transport"/>
    <property type="evidence" value="ECO:0007669"/>
    <property type="project" value="TreeGrafter"/>
</dbReference>
<dbReference type="Gene3D" id="3.10.105.10">
    <property type="entry name" value="Dipeptide-binding Protein, Domain 3"/>
    <property type="match status" value="1"/>
</dbReference>
<dbReference type="InterPro" id="IPR000914">
    <property type="entry name" value="SBP_5_dom"/>
</dbReference>
<dbReference type="OrthoDB" id="9772924at2"/>
<keyword evidence="6" id="KW-1185">Reference proteome</keyword>
<evidence type="ECO:0000256" key="1">
    <source>
        <dbReference type="ARBA" id="ARBA00005695"/>
    </source>
</evidence>
<evidence type="ECO:0000256" key="3">
    <source>
        <dbReference type="ARBA" id="ARBA00022729"/>
    </source>
</evidence>
<keyword evidence="3" id="KW-0732">Signal</keyword>
<keyword evidence="2" id="KW-0813">Transport</keyword>
<evidence type="ECO:0000313" key="5">
    <source>
        <dbReference type="EMBL" id="AHG91174.1"/>
    </source>
</evidence>
<protein>
    <submittedName>
        <fullName evidence="5">ABC-type transporter, periplasmic subunit</fullName>
    </submittedName>
</protein>
<feature type="domain" description="Solute-binding protein family 5" evidence="4">
    <location>
        <begin position="75"/>
        <end position="428"/>
    </location>
</feature>
<dbReference type="GO" id="GO:0030288">
    <property type="term" value="C:outer membrane-bounded periplasmic space"/>
    <property type="evidence" value="ECO:0007669"/>
    <property type="project" value="UniProtKB-ARBA"/>
</dbReference>
<dbReference type="Pfam" id="PF00496">
    <property type="entry name" value="SBP_bac_5"/>
    <property type="match status" value="1"/>
</dbReference>
<dbReference type="SUPFAM" id="SSF53850">
    <property type="entry name" value="Periplasmic binding protein-like II"/>
    <property type="match status" value="1"/>
</dbReference>
<dbReference type="Proteomes" id="UP000019151">
    <property type="component" value="Chromosome"/>
</dbReference>
<dbReference type="GO" id="GO:0043190">
    <property type="term" value="C:ATP-binding cassette (ABC) transporter complex"/>
    <property type="evidence" value="ECO:0007669"/>
    <property type="project" value="InterPro"/>
</dbReference>
<accession>W0RJA3</accession>
<dbReference type="EMBL" id="CP007128">
    <property type="protein sequence ID" value="AHG91174.1"/>
    <property type="molecule type" value="Genomic_DNA"/>
</dbReference>
<dbReference type="Gene3D" id="3.90.76.10">
    <property type="entry name" value="Dipeptide-binding Protein, Domain 1"/>
    <property type="match status" value="1"/>
</dbReference>
<dbReference type="InterPro" id="IPR039424">
    <property type="entry name" value="SBP_5"/>
</dbReference>
<dbReference type="RefSeq" id="WP_104022784.1">
    <property type="nucleotide sequence ID" value="NZ_CP007128.1"/>
</dbReference>
<reference evidence="5 6" key="1">
    <citation type="journal article" date="2014" name="Genome Announc.">
        <title>Genome Sequence and Methylome of Soil Bacterium Gemmatirosa kalamazoonensis KBS708T, a Member of the Rarely Cultivated Gemmatimonadetes Phylum.</title>
        <authorList>
            <person name="Debruyn J.M."/>
            <person name="Radosevich M."/>
            <person name="Wommack K.E."/>
            <person name="Polson S.W."/>
            <person name="Hauser L.J."/>
            <person name="Fawaz M.N."/>
            <person name="Korlach J."/>
            <person name="Tsai Y.C."/>
        </authorList>
    </citation>
    <scope>NUCLEOTIDE SEQUENCE [LARGE SCALE GENOMIC DNA]</scope>
    <source>
        <strain evidence="5 6">KBS708</strain>
    </source>
</reference>
<dbReference type="STRING" id="861299.J421_3637"/>
<gene>
    <name evidence="5" type="ORF">J421_3637</name>
</gene>
<dbReference type="PIRSF" id="PIRSF002741">
    <property type="entry name" value="MppA"/>
    <property type="match status" value="1"/>
</dbReference>
<evidence type="ECO:0000256" key="2">
    <source>
        <dbReference type="ARBA" id="ARBA00022448"/>
    </source>
</evidence>
<dbReference type="AlphaFoldDB" id="W0RJA3"/>
<dbReference type="Gene3D" id="3.40.190.10">
    <property type="entry name" value="Periplasmic binding protein-like II"/>
    <property type="match status" value="1"/>
</dbReference>
<dbReference type="InParanoid" id="W0RJA3"/>
<dbReference type="PANTHER" id="PTHR30290">
    <property type="entry name" value="PERIPLASMIC BINDING COMPONENT OF ABC TRANSPORTER"/>
    <property type="match status" value="1"/>
</dbReference>
<organism evidence="5 6">
    <name type="scientific">Gemmatirosa kalamazoonensis</name>
    <dbReference type="NCBI Taxonomy" id="861299"/>
    <lineage>
        <taxon>Bacteria</taxon>
        <taxon>Pseudomonadati</taxon>
        <taxon>Gemmatimonadota</taxon>
        <taxon>Gemmatimonadia</taxon>
        <taxon>Gemmatimonadales</taxon>
        <taxon>Gemmatimonadaceae</taxon>
        <taxon>Gemmatirosa</taxon>
    </lineage>
</organism>
<dbReference type="PANTHER" id="PTHR30290:SF9">
    <property type="entry name" value="OLIGOPEPTIDE-BINDING PROTEIN APPA"/>
    <property type="match status" value="1"/>
</dbReference>
<proteinExistence type="inferred from homology"/>
<dbReference type="HOGENOM" id="CLU_017028_8_6_0"/>